<keyword evidence="3" id="KW-0238">DNA-binding</keyword>
<protein>
    <recommendedName>
        <fullName evidence="6">TF-B3 domain-containing protein</fullName>
    </recommendedName>
</protein>
<dbReference type="InterPro" id="IPR015300">
    <property type="entry name" value="DNA-bd_pseudobarrel_sf"/>
</dbReference>
<evidence type="ECO:0000259" key="6">
    <source>
        <dbReference type="PROSITE" id="PS50863"/>
    </source>
</evidence>
<comment type="caution">
    <text evidence="7">The sequence shown here is derived from an EMBL/GenBank/DDBJ whole genome shotgun (WGS) entry which is preliminary data.</text>
</comment>
<keyword evidence="5" id="KW-0539">Nucleus</keyword>
<dbReference type="CDD" id="cd10017">
    <property type="entry name" value="B3_DNA"/>
    <property type="match status" value="1"/>
</dbReference>
<proteinExistence type="predicted"/>
<gene>
    <name evidence="7" type="ORF">TIFTF001_006953</name>
</gene>
<dbReference type="EMBL" id="BTGU01000007">
    <property type="protein sequence ID" value="GMN37599.1"/>
    <property type="molecule type" value="Genomic_DNA"/>
</dbReference>
<sequence length="192" mass="22203">MVETKLTYEECRRQRLEENKKRMEELNLIKLAQEFKASSPKFTPVPIEPMGRPRSHKRRDLLSRVYASDESRQYAIDKAAKVESELDSDVPSFIKPMLQSHISGGFWLGLPSEFCKRHLPNKDSVVTLVDEDEDEFQTKYLADKNGLSGGWRGFSIEHQLVDGDALVFHLVRPTVFKVISTFFRLENQKCLL</sequence>
<name>A0AA88DG55_FICCA</name>
<evidence type="ECO:0000256" key="4">
    <source>
        <dbReference type="ARBA" id="ARBA00023163"/>
    </source>
</evidence>
<evidence type="ECO:0000256" key="3">
    <source>
        <dbReference type="ARBA" id="ARBA00023125"/>
    </source>
</evidence>
<dbReference type="Gene3D" id="2.40.330.10">
    <property type="entry name" value="DNA-binding pseudobarrel domain"/>
    <property type="match status" value="1"/>
</dbReference>
<comment type="subcellular location">
    <subcellularLocation>
        <location evidence="1">Nucleus</location>
    </subcellularLocation>
</comment>
<dbReference type="GO" id="GO:0003677">
    <property type="term" value="F:DNA binding"/>
    <property type="evidence" value="ECO:0007669"/>
    <property type="project" value="UniProtKB-KW"/>
</dbReference>
<evidence type="ECO:0000256" key="2">
    <source>
        <dbReference type="ARBA" id="ARBA00023015"/>
    </source>
</evidence>
<dbReference type="Proteomes" id="UP001187192">
    <property type="component" value="Unassembled WGS sequence"/>
</dbReference>
<keyword evidence="2" id="KW-0805">Transcription regulation</keyword>
<evidence type="ECO:0000313" key="7">
    <source>
        <dbReference type="EMBL" id="GMN37599.1"/>
    </source>
</evidence>
<dbReference type="PANTHER" id="PTHR31391">
    <property type="entry name" value="B3 DOMAIN-CONTAINING PROTEIN OS11G0197600-RELATED"/>
    <property type="match status" value="1"/>
</dbReference>
<evidence type="ECO:0000256" key="5">
    <source>
        <dbReference type="ARBA" id="ARBA00023242"/>
    </source>
</evidence>
<dbReference type="InterPro" id="IPR003340">
    <property type="entry name" value="B3_DNA-bd"/>
</dbReference>
<dbReference type="AlphaFoldDB" id="A0AA88DG55"/>
<feature type="domain" description="TF-B3" evidence="6">
    <location>
        <begin position="93"/>
        <end position="184"/>
    </location>
</feature>
<dbReference type="PANTHER" id="PTHR31391:SF99">
    <property type="entry name" value="B3 DOMAIN-CONTAINING PROTEIN OS06G0194400"/>
    <property type="match status" value="1"/>
</dbReference>
<keyword evidence="4" id="KW-0804">Transcription</keyword>
<dbReference type="PROSITE" id="PS50863">
    <property type="entry name" value="B3"/>
    <property type="match status" value="1"/>
</dbReference>
<dbReference type="Pfam" id="PF02362">
    <property type="entry name" value="B3"/>
    <property type="match status" value="1"/>
</dbReference>
<dbReference type="SMART" id="SM01019">
    <property type="entry name" value="B3"/>
    <property type="match status" value="1"/>
</dbReference>
<reference evidence="7" key="1">
    <citation type="submission" date="2023-07" db="EMBL/GenBank/DDBJ databases">
        <title>draft genome sequence of fig (Ficus carica).</title>
        <authorList>
            <person name="Takahashi T."/>
            <person name="Nishimura K."/>
        </authorList>
    </citation>
    <scope>NUCLEOTIDE SEQUENCE</scope>
</reference>
<dbReference type="InterPro" id="IPR044837">
    <property type="entry name" value="REM16-like"/>
</dbReference>
<keyword evidence="8" id="KW-1185">Reference proteome</keyword>
<dbReference type="SUPFAM" id="SSF101936">
    <property type="entry name" value="DNA-binding pseudobarrel domain"/>
    <property type="match status" value="1"/>
</dbReference>
<evidence type="ECO:0000256" key="1">
    <source>
        <dbReference type="ARBA" id="ARBA00004123"/>
    </source>
</evidence>
<dbReference type="GO" id="GO:0005634">
    <property type="term" value="C:nucleus"/>
    <property type="evidence" value="ECO:0007669"/>
    <property type="project" value="UniProtKB-SubCell"/>
</dbReference>
<organism evidence="7 8">
    <name type="scientific">Ficus carica</name>
    <name type="common">Common fig</name>
    <dbReference type="NCBI Taxonomy" id="3494"/>
    <lineage>
        <taxon>Eukaryota</taxon>
        <taxon>Viridiplantae</taxon>
        <taxon>Streptophyta</taxon>
        <taxon>Embryophyta</taxon>
        <taxon>Tracheophyta</taxon>
        <taxon>Spermatophyta</taxon>
        <taxon>Magnoliopsida</taxon>
        <taxon>eudicotyledons</taxon>
        <taxon>Gunneridae</taxon>
        <taxon>Pentapetalae</taxon>
        <taxon>rosids</taxon>
        <taxon>fabids</taxon>
        <taxon>Rosales</taxon>
        <taxon>Moraceae</taxon>
        <taxon>Ficeae</taxon>
        <taxon>Ficus</taxon>
    </lineage>
</organism>
<accession>A0AA88DG55</accession>
<evidence type="ECO:0000313" key="8">
    <source>
        <dbReference type="Proteomes" id="UP001187192"/>
    </source>
</evidence>